<accession>A0A846QJ61</accession>
<comment type="caution">
    <text evidence="4">The sequence shown here is derived from an EMBL/GenBank/DDBJ whole genome shotgun (WGS) entry which is preliminary data.</text>
</comment>
<protein>
    <submittedName>
        <fullName evidence="4">4-hydroxythreonine-4-phosphate dehydrogenase</fullName>
        <ecNumber evidence="4">1.1.1.262</ecNumber>
    </submittedName>
</protein>
<dbReference type="SUPFAM" id="SSF53659">
    <property type="entry name" value="Isocitrate/Isopropylmalate dehydrogenase-like"/>
    <property type="match status" value="1"/>
</dbReference>
<proteinExistence type="predicted"/>
<evidence type="ECO:0000256" key="1">
    <source>
        <dbReference type="ARBA" id="ARBA00022723"/>
    </source>
</evidence>
<dbReference type="RefSeq" id="WP_167940182.1">
    <property type="nucleotide sequence ID" value="NZ_JAATJA010000001.1"/>
</dbReference>
<name>A0A846QJ61_9BACT</name>
<dbReference type="GO" id="GO:0051287">
    <property type="term" value="F:NAD binding"/>
    <property type="evidence" value="ECO:0007669"/>
    <property type="project" value="InterPro"/>
</dbReference>
<dbReference type="EC" id="1.1.1.262" evidence="4"/>
<keyword evidence="3" id="KW-0520">NAD</keyword>
<dbReference type="EMBL" id="JAATJA010000001">
    <property type="protein sequence ID" value="NJB67097.1"/>
    <property type="molecule type" value="Genomic_DNA"/>
</dbReference>
<dbReference type="InterPro" id="IPR005255">
    <property type="entry name" value="PdxA_fam"/>
</dbReference>
<dbReference type="AlphaFoldDB" id="A0A846QJ61"/>
<evidence type="ECO:0000256" key="3">
    <source>
        <dbReference type="ARBA" id="ARBA00023027"/>
    </source>
</evidence>
<organism evidence="4 5">
    <name type="scientific">Desulfobaculum xiamenense</name>
    <dbReference type="NCBI Taxonomy" id="995050"/>
    <lineage>
        <taxon>Bacteria</taxon>
        <taxon>Pseudomonadati</taxon>
        <taxon>Thermodesulfobacteriota</taxon>
        <taxon>Desulfovibrionia</taxon>
        <taxon>Desulfovibrionales</taxon>
        <taxon>Desulfovibrionaceae</taxon>
        <taxon>Desulfobaculum</taxon>
    </lineage>
</organism>
<dbReference type="GO" id="GO:0050570">
    <property type="term" value="F:4-hydroxythreonine-4-phosphate dehydrogenase activity"/>
    <property type="evidence" value="ECO:0007669"/>
    <property type="project" value="UniProtKB-EC"/>
</dbReference>
<dbReference type="NCBIfam" id="TIGR00557">
    <property type="entry name" value="pdxA"/>
    <property type="match status" value="1"/>
</dbReference>
<keyword evidence="5" id="KW-1185">Reference proteome</keyword>
<evidence type="ECO:0000256" key="2">
    <source>
        <dbReference type="ARBA" id="ARBA00023002"/>
    </source>
</evidence>
<gene>
    <name evidence="4" type="ORF">GGQ74_000737</name>
</gene>
<sequence>MTEQTLLLTLGDPNGLGPELVCRLLGSGELPSSRLVLIGPETALAHHARRLGIAPFWTRVSDPGECPDKPVVLVVPEGLEDFVMQPGQPHPEGGRAAGLTLEAACGFLLAGKAHGVVTCPLNKAMLQDAGFDFPGHTEFFAERLGVGRDNVCMHLGGPRLRVSLVTTHPRLADVPALITRERVLRCLRLTRELVRALGVDDAPIAVCGLNPHAGESGKIGREEIEIIGPAVDEARAEGIDVAGPLPGDTVFHFAAQGRYSAVLAMYHDQGLAPLKLLHFYEAVNVTLGLPVVRTSVDHGTGYDITGHDVADLGSLRAAIDWAERLVRGRFGAEKSRS</sequence>
<dbReference type="Pfam" id="PF04166">
    <property type="entry name" value="PdxA"/>
    <property type="match status" value="1"/>
</dbReference>
<keyword evidence="1" id="KW-0479">Metal-binding</keyword>
<dbReference type="Proteomes" id="UP000580856">
    <property type="component" value="Unassembled WGS sequence"/>
</dbReference>
<reference evidence="4 5" key="1">
    <citation type="submission" date="2020-03" db="EMBL/GenBank/DDBJ databases">
        <title>Genomic Encyclopedia of Type Strains, Phase IV (KMG-IV): sequencing the most valuable type-strain genomes for metagenomic binning, comparative biology and taxonomic classification.</title>
        <authorList>
            <person name="Goeker M."/>
        </authorList>
    </citation>
    <scope>NUCLEOTIDE SEQUENCE [LARGE SCALE GENOMIC DNA]</scope>
    <source>
        <strain evidence="4 5">DSM 24233</strain>
    </source>
</reference>
<dbReference type="GO" id="GO:0046872">
    <property type="term" value="F:metal ion binding"/>
    <property type="evidence" value="ECO:0007669"/>
    <property type="project" value="UniProtKB-KW"/>
</dbReference>
<evidence type="ECO:0000313" key="5">
    <source>
        <dbReference type="Proteomes" id="UP000580856"/>
    </source>
</evidence>
<dbReference type="Gene3D" id="3.40.718.10">
    <property type="entry name" value="Isopropylmalate Dehydrogenase"/>
    <property type="match status" value="1"/>
</dbReference>
<evidence type="ECO:0000313" key="4">
    <source>
        <dbReference type="EMBL" id="NJB67097.1"/>
    </source>
</evidence>
<dbReference type="PANTHER" id="PTHR30004:SF6">
    <property type="entry name" value="D-THREONATE 4-PHOSPHATE DEHYDROGENASE"/>
    <property type="match status" value="1"/>
</dbReference>
<dbReference type="PANTHER" id="PTHR30004">
    <property type="entry name" value="4-HYDROXYTHREONINE-4-PHOSPHATE DEHYDROGENASE"/>
    <property type="match status" value="1"/>
</dbReference>
<keyword evidence="2 4" id="KW-0560">Oxidoreductase</keyword>